<organism evidence="2 3">
    <name type="scientific">Exidia glandulosa HHB12029</name>
    <dbReference type="NCBI Taxonomy" id="1314781"/>
    <lineage>
        <taxon>Eukaryota</taxon>
        <taxon>Fungi</taxon>
        <taxon>Dikarya</taxon>
        <taxon>Basidiomycota</taxon>
        <taxon>Agaricomycotina</taxon>
        <taxon>Agaricomycetes</taxon>
        <taxon>Auriculariales</taxon>
        <taxon>Exidiaceae</taxon>
        <taxon>Exidia</taxon>
    </lineage>
</organism>
<feature type="region of interest" description="Disordered" evidence="1">
    <location>
        <begin position="588"/>
        <end position="608"/>
    </location>
</feature>
<dbReference type="OrthoDB" id="341421at2759"/>
<proteinExistence type="predicted"/>
<gene>
    <name evidence="2" type="ORF">EXIGLDRAFT_760091</name>
</gene>
<dbReference type="InParanoid" id="A0A165PJ81"/>
<accession>A0A165PJ81</accession>
<dbReference type="Proteomes" id="UP000077266">
    <property type="component" value="Unassembled WGS sequence"/>
</dbReference>
<dbReference type="AlphaFoldDB" id="A0A165PJ81"/>
<keyword evidence="3" id="KW-1185">Reference proteome</keyword>
<feature type="compositionally biased region" description="Acidic residues" evidence="1">
    <location>
        <begin position="597"/>
        <end position="608"/>
    </location>
</feature>
<protein>
    <submittedName>
        <fullName evidence="2">Uncharacterized protein</fullName>
    </submittedName>
</protein>
<evidence type="ECO:0000313" key="2">
    <source>
        <dbReference type="EMBL" id="KZW02254.1"/>
    </source>
</evidence>
<evidence type="ECO:0000256" key="1">
    <source>
        <dbReference type="SAM" id="MobiDB-lite"/>
    </source>
</evidence>
<dbReference type="EMBL" id="KV425889">
    <property type="protein sequence ID" value="KZW02254.1"/>
    <property type="molecule type" value="Genomic_DNA"/>
</dbReference>
<evidence type="ECO:0000313" key="3">
    <source>
        <dbReference type="Proteomes" id="UP000077266"/>
    </source>
</evidence>
<name>A0A165PJ81_EXIGL</name>
<reference evidence="2 3" key="1">
    <citation type="journal article" date="2016" name="Mol. Biol. Evol.">
        <title>Comparative Genomics of Early-Diverging Mushroom-Forming Fungi Provides Insights into the Origins of Lignocellulose Decay Capabilities.</title>
        <authorList>
            <person name="Nagy L.G."/>
            <person name="Riley R."/>
            <person name="Tritt A."/>
            <person name="Adam C."/>
            <person name="Daum C."/>
            <person name="Floudas D."/>
            <person name="Sun H."/>
            <person name="Yadav J.S."/>
            <person name="Pangilinan J."/>
            <person name="Larsson K.H."/>
            <person name="Matsuura K."/>
            <person name="Barry K."/>
            <person name="Labutti K."/>
            <person name="Kuo R."/>
            <person name="Ohm R.A."/>
            <person name="Bhattacharya S.S."/>
            <person name="Shirouzu T."/>
            <person name="Yoshinaga Y."/>
            <person name="Martin F.M."/>
            <person name="Grigoriev I.V."/>
            <person name="Hibbett D.S."/>
        </authorList>
    </citation>
    <scope>NUCLEOTIDE SEQUENCE [LARGE SCALE GENOMIC DNA]</scope>
    <source>
        <strain evidence="2 3">HHB12029</strain>
    </source>
</reference>
<sequence length="678" mass="77398">MLKSPQLDLTRKRMLLKFINKGEEYNLYSLVQVFDVSKDDDHGVAALMIIWARLCVDEGYRCNIFDDWLKCSVIASAIERKRCDCCIVAGLHLVTIILYSYMEDLCWKIVDGVLPTLLDTLAHTPADNLVHELCLRVIEKLAESIYCDPTEDHARKFMCILVRWLPRTHHPSHALVKTVMRSLTIITLALQTNSKLKEETGVASSSLRVVQHDEVVIEFFVGLFRFGYPRARRLALRWLTYAVVEDMSDRPWRPGHLLGARERQAALPAGLRARMERYGWESCDSVRLARCIEGFCDAFIGFTIKRDVRSLALRLFCVITEDPRCVRFDDFFTRRTGIGKRKPRYYGVDCDTWVDILHHCAASVRALSREELLAVIPEHTLLGHRTALDVADVFSLAHTIISRDRAPVIPIALDIGERKSGEPFLAYTMAMIKEAPMLEMSRIRDFYSSGHPARHHALAQSIITKYFQLVIGAEGMLMGDGGVWADGVRDTYATRDLCVEYLNIAPPDARERCSVLEIYISLQLFIWGPDEPDTLTPELKEVTEEWRSAVKLNEQIWGGACRDEIGGLGEMILNRLPAATEKWREPLRRASAPTHDEETEDDFEADFDPPLERPFSKKKLLHWQRRVFAPLDGDPPLDWAEMPRKVLESFVHPTLRPLDIHECASCKLRTILSIEGLG</sequence>